<evidence type="ECO:0000256" key="3">
    <source>
        <dbReference type="ARBA" id="ARBA00022691"/>
    </source>
</evidence>
<keyword evidence="1" id="KW-0489">Methyltransferase</keyword>
<dbReference type="InterPro" id="IPR029063">
    <property type="entry name" value="SAM-dependent_MTases_sf"/>
</dbReference>
<dbReference type="GO" id="GO:0034246">
    <property type="term" value="F:mitochondrial transcription factor activity"/>
    <property type="evidence" value="ECO:0007669"/>
    <property type="project" value="TreeGrafter"/>
</dbReference>
<evidence type="ECO:0000256" key="2">
    <source>
        <dbReference type="ARBA" id="ARBA00022679"/>
    </source>
</evidence>
<dbReference type="GO" id="GO:0008168">
    <property type="term" value="F:methyltransferase activity"/>
    <property type="evidence" value="ECO:0007669"/>
    <property type="project" value="UniProtKB-KW"/>
</dbReference>
<evidence type="ECO:0000313" key="6">
    <source>
        <dbReference type="Proteomes" id="UP001144673"/>
    </source>
</evidence>
<organism evidence="5 6">
    <name type="scientific">Akanthomyces muscarius</name>
    <name type="common">Entomopathogenic fungus</name>
    <name type="synonym">Lecanicillium muscarium</name>
    <dbReference type="NCBI Taxonomy" id="2231603"/>
    <lineage>
        <taxon>Eukaryota</taxon>
        <taxon>Fungi</taxon>
        <taxon>Dikarya</taxon>
        <taxon>Ascomycota</taxon>
        <taxon>Pezizomycotina</taxon>
        <taxon>Sordariomycetes</taxon>
        <taxon>Hypocreomycetidae</taxon>
        <taxon>Hypocreales</taxon>
        <taxon>Cordycipitaceae</taxon>
        <taxon>Akanthomyces</taxon>
    </lineage>
</organism>
<dbReference type="KEGG" id="amus:LMH87_000723"/>
<dbReference type="GO" id="GO:0032259">
    <property type="term" value="P:methylation"/>
    <property type="evidence" value="ECO:0007669"/>
    <property type="project" value="UniProtKB-KW"/>
</dbReference>
<dbReference type="RefSeq" id="XP_056055606.1">
    <property type="nucleotide sequence ID" value="XM_056198681.1"/>
</dbReference>
<keyword evidence="2" id="KW-0808">Transferase</keyword>
<dbReference type="PANTHER" id="PTHR11727">
    <property type="entry name" value="DIMETHYLADENOSINE TRANSFERASE"/>
    <property type="match status" value="1"/>
</dbReference>
<keyword evidence="3" id="KW-0949">S-adenosyl-L-methionine</keyword>
<keyword evidence="6" id="KW-1185">Reference proteome</keyword>
<name>A0A9W8UMU6_AKAMU</name>
<proteinExistence type="predicted"/>
<dbReference type="GeneID" id="80887882"/>
<evidence type="ECO:0000313" key="5">
    <source>
        <dbReference type="EMBL" id="KAJ4155482.1"/>
    </source>
</evidence>
<accession>A0A9W8UMU6</accession>
<evidence type="ECO:0000256" key="1">
    <source>
        <dbReference type="ARBA" id="ARBA00022603"/>
    </source>
</evidence>
<evidence type="ECO:0008006" key="7">
    <source>
        <dbReference type="Google" id="ProtNLM"/>
    </source>
</evidence>
<comment type="caution">
    <text evidence="5">The sequence shown here is derived from an EMBL/GenBank/DDBJ whole genome shotgun (WGS) entry which is preliminary data.</text>
</comment>
<dbReference type="AlphaFoldDB" id="A0A9W8UMU6"/>
<reference evidence="5" key="1">
    <citation type="journal article" date="2023" name="Access Microbiol">
        <title>De-novo genome assembly for Akanthomyces muscarius, a biocontrol agent of insect agricultural pests.</title>
        <authorList>
            <person name="Erdos Z."/>
            <person name="Studholme D.J."/>
            <person name="Raymond B."/>
            <person name="Sharma M."/>
        </authorList>
    </citation>
    <scope>NUCLEOTIDE SEQUENCE</scope>
    <source>
        <strain evidence="5">Ve6</strain>
    </source>
</reference>
<dbReference type="InterPro" id="IPR001737">
    <property type="entry name" value="KsgA/Erm"/>
</dbReference>
<dbReference type="GO" id="GO:0006391">
    <property type="term" value="P:transcription initiation at mitochondrial promoter"/>
    <property type="evidence" value="ECO:0007669"/>
    <property type="project" value="TreeGrafter"/>
</dbReference>
<gene>
    <name evidence="5" type="ORF">LMH87_000723</name>
</gene>
<dbReference type="EMBL" id="JAJHUN010000007">
    <property type="protein sequence ID" value="KAJ4155482.1"/>
    <property type="molecule type" value="Genomic_DNA"/>
</dbReference>
<protein>
    <recommendedName>
        <fullName evidence="7">rRNA adenine N(6)-methyltransferase</fullName>
    </recommendedName>
</protein>
<dbReference type="GO" id="GO:0005759">
    <property type="term" value="C:mitochondrial matrix"/>
    <property type="evidence" value="ECO:0007669"/>
    <property type="project" value="TreeGrafter"/>
</dbReference>
<dbReference type="PANTHER" id="PTHR11727:SF17">
    <property type="entry name" value="DIMETHYLADENOSINE TRANSFERASE 1, MITOCHONDRIAL"/>
    <property type="match status" value="1"/>
</dbReference>
<dbReference type="Proteomes" id="UP001144673">
    <property type="component" value="Chromosome 6"/>
</dbReference>
<keyword evidence="4" id="KW-0694">RNA-binding</keyword>
<dbReference type="Gene3D" id="3.40.50.150">
    <property type="entry name" value="Vaccinia Virus protein VP39"/>
    <property type="match status" value="1"/>
</dbReference>
<dbReference type="GO" id="GO:0034245">
    <property type="term" value="C:mitochondrial DNA-directed RNA polymerase complex"/>
    <property type="evidence" value="ECO:0007669"/>
    <property type="project" value="TreeGrafter"/>
</dbReference>
<evidence type="ECO:0000256" key="4">
    <source>
        <dbReference type="ARBA" id="ARBA00022884"/>
    </source>
</evidence>
<sequence>MIACPAYKRAIARKLLGSLRWRSGQPSRGVASKARGRSPPVDWLAAETDVAQQLLDTGLWRSARSRATKNAPVDTRRVNIVSEELCSDIIKYIGNSLERHAGCDLLDLNPGAGLWSKALHEAVQPRKHVLLDLDADFYQPFLRDLLSKPNVELIKKSGIIWGNLEDVVASRFTAQSKVAPQTEAPPQRNDTLLVTANLSMCPKRPYRGFDNVGTMVLYQFLSSIRQSSLLQQYGLVRFLIWTNDEDKHRILPRSILRRRRGAFEAELSCDWLHEVCGSTVDVHARMALRDEWLNVESCAGAMSRMAALGIEMPTHRQSETYKRIRRDPAALMGKKLADTETPQLTRPYIQELNRLRDSVSPDSPSEDLRRLKQLEYRDRHEHKLAGRFSTLLQQQLATAALAGTDDFAAHDAAYTAAAARLPKNKAAEYRRLVDNHHLFRQAPPAMLWDRRAYEPLVTRPTEFFPNAPTTLLDMQPKAMDPILRQYGPATTRSGEMSDVLLHLWFANTLGPLEAGLDRLWGGFGSEIARCPSFDDPHRGGSPLSGAGRVPARCVNEEQWLEVMRAWMDWPFRPAYTQLLGRWAEEDSAADDEDTKSGAQGLGF</sequence>
<dbReference type="SUPFAM" id="SSF53335">
    <property type="entry name" value="S-adenosyl-L-methionine-dependent methyltransferases"/>
    <property type="match status" value="1"/>
</dbReference>
<dbReference type="GO" id="GO:0003723">
    <property type="term" value="F:RNA binding"/>
    <property type="evidence" value="ECO:0007669"/>
    <property type="project" value="UniProtKB-KW"/>
</dbReference>